<comment type="caution">
    <text evidence="5">The sequence shown here is derived from an EMBL/GenBank/DDBJ whole genome shotgun (WGS) entry which is preliminary data.</text>
</comment>
<dbReference type="InterPro" id="IPR036390">
    <property type="entry name" value="WH_DNA-bd_sf"/>
</dbReference>
<keyword evidence="2" id="KW-0238">DNA-binding</keyword>
<reference evidence="5 6" key="1">
    <citation type="journal article" date="2021" name="Sci. Rep.">
        <title>The distribution of antibiotic resistance genes in chicken gut microbiota commensals.</title>
        <authorList>
            <person name="Juricova H."/>
            <person name="Matiasovicova J."/>
            <person name="Kubasova T."/>
            <person name="Cejkova D."/>
            <person name="Rychlik I."/>
        </authorList>
    </citation>
    <scope>NUCLEOTIDE SEQUENCE [LARGE SCALE GENOMIC DNA]</scope>
    <source>
        <strain evidence="5 6">An431b</strain>
    </source>
</reference>
<dbReference type="Proteomes" id="UP000729290">
    <property type="component" value="Unassembled WGS sequence"/>
</dbReference>
<keyword evidence="3" id="KW-0804">Transcription</keyword>
<dbReference type="Pfam" id="PF01047">
    <property type="entry name" value="MarR"/>
    <property type="match status" value="1"/>
</dbReference>
<evidence type="ECO:0000313" key="5">
    <source>
        <dbReference type="EMBL" id="MBM6878772.1"/>
    </source>
</evidence>
<sequence length="158" mass="18145">MRPYADVFLTLKSLVNMTQRSANECISFSGDETLSCVQVFLLDYLFHQTDRPVYQRDLESVFCIRRSSVTGILNHLEQRDLIQRQSVRGDARLKRLLPTEKALRLQPEITALLESIGEAAFLGVTDEELLQFSRIAEKLRSNLVQMEELHKKGSESML</sequence>
<dbReference type="EMBL" id="JACSNV010000021">
    <property type="protein sequence ID" value="MBM6878772.1"/>
    <property type="molecule type" value="Genomic_DNA"/>
</dbReference>
<dbReference type="InterPro" id="IPR000835">
    <property type="entry name" value="HTH_MarR-typ"/>
</dbReference>
<proteinExistence type="predicted"/>
<protein>
    <submittedName>
        <fullName evidence="5">MarR family transcriptional regulator</fullName>
    </submittedName>
</protein>
<dbReference type="PANTHER" id="PTHR42756:SF1">
    <property type="entry name" value="TRANSCRIPTIONAL REPRESSOR OF EMRAB OPERON"/>
    <property type="match status" value="1"/>
</dbReference>
<name>A0ABS2GDS8_9FIRM</name>
<dbReference type="SUPFAM" id="SSF46785">
    <property type="entry name" value="Winged helix' DNA-binding domain"/>
    <property type="match status" value="1"/>
</dbReference>
<keyword evidence="6" id="KW-1185">Reference proteome</keyword>
<evidence type="ECO:0000256" key="2">
    <source>
        <dbReference type="ARBA" id="ARBA00023125"/>
    </source>
</evidence>
<dbReference type="InterPro" id="IPR036388">
    <property type="entry name" value="WH-like_DNA-bd_sf"/>
</dbReference>
<dbReference type="PROSITE" id="PS50995">
    <property type="entry name" value="HTH_MARR_2"/>
    <property type="match status" value="1"/>
</dbReference>
<dbReference type="PRINTS" id="PR00598">
    <property type="entry name" value="HTHMARR"/>
</dbReference>
<dbReference type="PANTHER" id="PTHR42756">
    <property type="entry name" value="TRANSCRIPTIONAL REGULATOR, MARR"/>
    <property type="match status" value="1"/>
</dbReference>
<dbReference type="RefSeq" id="WP_205134429.1">
    <property type="nucleotide sequence ID" value="NZ_JACSNT010000019.1"/>
</dbReference>
<evidence type="ECO:0000259" key="4">
    <source>
        <dbReference type="PROSITE" id="PS50995"/>
    </source>
</evidence>
<keyword evidence="1" id="KW-0805">Transcription regulation</keyword>
<accession>A0ABS2GDS8</accession>
<organism evidence="5 6">
    <name type="scientific">Anaerotignum lactatifermentans</name>
    <dbReference type="NCBI Taxonomy" id="160404"/>
    <lineage>
        <taxon>Bacteria</taxon>
        <taxon>Bacillati</taxon>
        <taxon>Bacillota</taxon>
        <taxon>Clostridia</taxon>
        <taxon>Lachnospirales</taxon>
        <taxon>Anaerotignaceae</taxon>
        <taxon>Anaerotignum</taxon>
    </lineage>
</organism>
<evidence type="ECO:0000313" key="6">
    <source>
        <dbReference type="Proteomes" id="UP000729290"/>
    </source>
</evidence>
<evidence type="ECO:0000256" key="3">
    <source>
        <dbReference type="ARBA" id="ARBA00023163"/>
    </source>
</evidence>
<dbReference type="SMART" id="SM00347">
    <property type="entry name" value="HTH_MARR"/>
    <property type="match status" value="1"/>
</dbReference>
<gene>
    <name evidence="5" type="ORF">H9X83_11495</name>
</gene>
<evidence type="ECO:0000256" key="1">
    <source>
        <dbReference type="ARBA" id="ARBA00023015"/>
    </source>
</evidence>
<dbReference type="Gene3D" id="1.10.10.10">
    <property type="entry name" value="Winged helix-like DNA-binding domain superfamily/Winged helix DNA-binding domain"/>
    <property type="match status" value="1"/>
</dbReference>
<feature type="domain" description="HTH marR-type" evidence="4">
    <location>
        <begin position="4"/>
        <end position="141"/>
    </location>
</feature>